<proteinExistence type="predicted"/>
<evidence type="ECO:0000313" key="1">
    <source>
        <dbReference type="EMBL" id="GIP17743.1"/>
    </source>
</evidence>
<organism evidence="1 2">
    <name type="scientific">Paenibacillus montaniterrae</name>
    <dbReference type="NCBI Taxonomy" id="429341"/>
    <lineage>
        <taxon>Bacteria</taxon>
        <taxon>Bacillati</taxon>
        <taxon>Bacillota</taxon>
        <taxon>Bacilli</taxon>
        <taxon>Bacillales</taxon>
        <taxon>Paenibacillaceae</taxon>
        <taxon>Paenibacillus</taxon>
    </lineage>
</organism>
<name>A0A919YPN2_9BACL</name>
<protein>
    <submittedName>
        <fullName evidence="1">Uncharacterized protein</fullName>
    </submittedName>
</protein>
<reference evidence="1" key="1">
    <citation type="submission" date="2021-03" db="EMBL/GenBank/DDBJ databases">
        <title>Antimicrobial resistance genes in bacteria isolated from Japanese honey, and their potential for conferring macrolide and lincosamide resistance in the American foulbrood pathogen Paenibacillus larvae.</title>
        <authorList>
            <person name="Okamoto M."/>
            <person name="Kumagai M."/>
            <person name="Kanamori H."/>
            <person name="Takamatsu D."/>
        </authorList>
    </citation>
    <scope>NUCLEOTIDE SEQUENCE</scope>
    <source>
        <strain evidence="1">J40TS1</strain>
    </source>
</reference>
<keyword evidence="2" id="KW-1185">Reference proteome</keyword>
<dbReference type="Proteomes" id="UP000683139">
    <property type="component" value="Unassembled WGS sequence"/>
</dbReference>
<comment type="caution">
    <text evidence="1">The sequence shown here is derived from an EMBL/GenBank/DDBJ whole genome shotgun (WGS) entry which is preliminary data.</text>
</comment>
<evidence type="ECO:0000313" key="2">
    <source>
        <dbReference type="Proteomes" id="UP000683139"/>
    </source>
</evidence>
<dbReference type="EMBL" id="BOSE01000006">
    <property type="protein sequence ID" value="GIP17743.1"/>
    <property type="molecule type" value="Genomic_DNA"/>
</dbReference>
<accession>A0A919YPN2</accession>
<dbReference type="AlphaFoldDB" id="A0A919YPN2"/>
<dbReference type="RefSeq" id="WP_213517381.1">
    <property type="nucleotide sequence ID" value="NZ_BOSE01000006.1"/>
</dbReference>
<sequence length="105" mass="12340">MDNLGSMVKVLSKESAKDYVLNVLHMDKVRSLLSPDTDYWFFKGKNENGDWMEIRIERKPNKHKLHNVSERKWEALSEGDFTWIDALPEWNIAPSDDVDSYLPKE</sequence>
<gene>
    <name evidence="1" type="ORF">J40TS1_33850</name>
</gene>